<proteinExistence type="inferred from homology"/>
<dbReference type="STRING" id="1111738.GCA_000427905_01896"/>
<organism evidence="10">
    <name type="scientific">Thermocrispum agreste</name>
    <dbReference type="NCBI Taxonomy" id="37925"/>
    <lineage>
        <taxon>Bacteria</taxon>
        <taxon>Bacillati</taxon>
        <taxon>Actinomycetota</taxon>
        <taxon>Actinomycetes</taxon>
        <taxon>Pseudonocardiales</taxon>
        <taxon>Pseudonocardiaceae</taxon>
        <taxon>Thermocrispum</taxon>
    </lineage>
</organism>
<comment type="subcellular location">
    <subcellularLocation>
        <location evidence="1 7">Cell membrane</location>
        <topology evidence="1 7">Multi-pass membrane protein</topology>
    </subcellularLocation>
</comment>
<dbReference type="InterPro" id="IPR000515">
    <property type="entry name" value="MetI-like"/>
</dbReference>
<feature type="transmembrane region" description="Helical" evidence="7">
    <location>
        <begin position="253"/>
        <end position="277"/>
    </location>
</feature>
<dbReference type="CDD" id="cd06261">
    <property type="entry name" value="TM_PBP2"/>
    <property type="match status" value="1"/>
</dbReference>
<dbReference type="Gene3D" id="1.10.3720.10">
    <property type="entry name" value="MetI-like"/>
    <property type="match status" value="1"/>
</dbReference>
<feature type="domain" description="ABC transmembrane type-1" evidence="8">
    <location>
        <begin position="114"/>
        <end position="320"/>
    </location>
</feature>
<keyword evidence="4 7" id="KW-0812">Transmembrane</keyword>
<name>A0A2W4J8B0_9PSEU</name>
<reference evidence="10" key="1">
    <citation type="submission" date="2018-05" db="EMBL/GenBank/DDBJ databases">
        <authorList>
            <person name="Lanie J.A."/>
            <person name="Ng W.-L."/>
            <person name="Kazmierczak K.M."/>
            <person name="Andrzejewski T.M."/>
            <person name="Davidsen T.M."/>
            <person name="Wayne K.J."/>
            <person name="Tettelin H."/>
            <person name="Glass J.I."/>
            <person name="Rusch D."/>
            <person name="Podicherti R."/>
            <person name="Tsui H.-C.T."/>
            <person name="Winkler M.E."/>
        </authorList>
    </citation>
    <scope>NUCLEOTIDE SEQUENCE</scope>
    <source>
        <strain evidence="10">ZC4RG45</strain>
    </source>
</reference>
<keyword evidence="5 7" id="KW-1133">Transmembrane helix</keyword>
<keyword evidence="3" id="KW-1003">Cell membrane</keyword>
<dbReference type="Pfam" id="PF19300">
    <property type="entry name" value="BPD_transp_1_N"/>
    <property type="match status" value="1"/>
</dbReference>
<dbReference type="PANTHER" id="PTHR43163:SF6">
    <property type="entry name" value="DIPEPTIDE TRANSPORT SYSTEM PERMEASE PROTEIN DPPB-RELATED"/>
    <property type="match status" value="1"/>
</dbReference>
<evidence type="ECO:0000256" key="3">
    <source>
        <dbReference type="ARBA" id="ARBA00022475"/>
    </source>
</evidence>
<dbReference type="EMBL" id="QGUI01000566">
    <property type="protein sequence ID" value="PZM94651.1"/>
    <property type="molecule type" value="Genomic_DNA"/>
</dbReference>
<comment type="caution">
    <text evidence="10">The sequence shown here is derived from an EMBL/GenBank/DDBJ whole genome shotgun (WGS) entry which is preliminary data.</text>
</comment>
<evidence type="ECO:0000256" key="2">
    <source>
        <dbReference type="ARBA" id="ARBA00022448"/>
    </source>
</evidence>
<dbReference type="EMBL" id="QGUI02000176">
    <property type="protein sequence ID" value="MFO7193186.1"/>
    <property type="molecule type" value="Genomic_DNA"/>
</dbReference>
<dbReference type="Pfam" id="PF00528">
    <property type="entry name" value="BPD_transp_1"/>
    <property type="match status" value="1"/>
</dbReference>
<evidence type="ECO:0000313" key="10">
    <source>
        <dbReference type="EMBL" id="PZM94651.1"/>
    </source>
</evidence>
<evidence type="ECO:0000256" key="6">
    <source>
        <dbReference type="ARBA" id="ARBA00023136"/>
    </source>
</evidence>
<evidence type="ECO:0000256" key="5">
    <source>
        <dbReference type="ARBA" id="ARBA00022989"/>
    </source>
</evidence>
<feature type="transmembrane region" description="Helical" evidence="7">
    <location>
        <begin position="150"/>
        <end position="174"/>
    </location>
</feature>
<dbReference type="GO" id="GO:0005886">
    <property type="term" value="C:plasma membrane"/>
    <property type="evidence" value="ECO:0007669"/>
    <property type="project" value="UniProtKB-SubCell"/>
</dbReference>
<feature type="transmembrane region" description="Helical" evidence="7">
    <location>
        <begin position="194"/>
        <end position="212"/>
    </location>
</feature>
<dbReference type="SUPFAM" id="SSF161098">
    <property type="entry name" value="MetI-like"/>
    <property type="match status" value="1"/>
</dbReference>
<feature type="transmembrane region" description="Helical" evidence="7">
    <location>
        <begin position="20"/>
        <end position="46"/>
    </location>
</feature>
<evidence type="ECO:0000256" key="1">
    <source>
        <dbReference type="ARBA" id="ARBA00004651"/>
    </source>
</evidence>
<gene>
    <name evidence="9" type="ORF">DIU77_013170</name>
    <name evidence="10" type="ORF">DIU77_13825</name>
</gene>
<feature type="transmembrane region" description="Helical" evidence="7">
    <location>
        <begin position="113"/>
        <end position="138"/>
    </location>
</feature>
<evidence type="ECO:0000313" key="9">
    <source>
        <dbReference type="EMBL" id="MFO7193186.1"/>
    </source>
</evidence>
<dbReference type="PANTHER" id="PTHR43163">
    <property type="entry name" value="DIPEPTIDE TRANSPORT SYSTEM PERMEASE PROTEIN DPPB-RELATED"/>
    <property type="match status" value="1"/>
</dbReference>
<dbReference type="PROSITE" id="PS50928">
    <property type="entry name" value="ABC_TM1"/>
    <property type="match status" value="1"/>
</dbReference>
<feature type="transmembrane region" description="Helical" evidence="7">
    <location>
        <begin position="297"/>
        <end position="323"/>
    </location>
</feature>
<keyword evidence="6 7" id="KW-0472">Membrane</keyword>
<accession>A0A2W4J8B0</accession>
<evidence type="ECO:0000259" key="8">
    <source>
        <dbReference type="PROSITE" id="PS50928"/>
    </source>
</evidence>
<keyword evidence="2 7" id="KW-0813">Transport</keyword>
<dbReference type="GO" id="GO:0055085">
    <property type="term" value="P:transmembrane transport"/>
    <property type="evidence" value="ECO:0007669"/>
    <property type="project" value="InterPro"/>
</dbReference>
<reference evidence="9" key="2">
    <citation type="submission" date="2018-05" db="EMBL/GenBank/DDBJ databases">
        <authorList>
            <person name="Moura L."/>
            <person name="Setubal J.C."/>
        </authorList>
    </citation>
    <scope>NUCLEOTIDE SEQUENCE</scope>
    <source>
        <strain evidence="9">ZC4RG45</strain>
    </source>
</reference>
<reference evidence="9 11" key="3">
    <citation type="journal article" date="2021" name="BMC Genomics">
        <title>Genome-resolved metagenome and metatranscriptome analyses of thermophilic composting reveal key bacterial players and their metabolic interactions.</title>
        <authorList>
            <person name="Braga L.P.P."/>
            <person name="Pereira R.V."/>
            <person name="Martins L.F."/>
            <person name="Moura L.M.S."/>
            <person name="Sanchez F.B."/>
            <person name="Patane J.S.L."/>
            <person name="da Silva A.M."/>
            <person name="Setubal J.C."/>
        </authorList>
    </citation>
    <scope>NUCLEOTIDE SEQUENCE [LARGE SCALE GENOMIC DNA]</scope>
    <source>
        <strain evidence="9">ZC4RG45</strain>
    </source>
</reference>
<dbReference type="InterPro" id="IPR045621">
    <property type="entry name" value="BPD_transp_1_N"/>
</dbReference>
<dbReference type="AlphaFoldDB" id="A0A2W4J8B0"/>
<dbReference type="Proteomes" id="UP000249324">
    <property type="component" value="Unassembled WGS sequence"/>
</dbReference>
<evidence type="ECO:0000313" key="11">
    <source>
        <dbReference type="Proteomes" id="UP000249324"/>
    </source>
</evidence>
<sequence length="335" mass="35844">MTTAEAPVAARKRPGIPAGLLRYVLLRISASIVVMLVVSFVVFLFVHAAPGGPEYAIAGKLATEEQLANIRQIYGFDRPLLDQYWTYLGQLLQGELGESVIQRRPVAALLGEAAAVTVPLLVFTWVIALVAGVAIGVVTAHRAGSRVDRFALGMTTLAASTPAFVLGTVVAWFFGIELGWFPALGIGDGGLDTVAHLVLPATTMAIAVLAITTRISRVRIGQILAEDQALFARARGLGRWWTLRNVVLRNAGVQLITLSGTIVVSLFTGLILVERVFNLPGIGSLMVEAIHDQDMPVIQGVTLCAASLVVVVNLVVDLLCMLVDPRLRLRLESAR</sequence>
<protein>
    <submittedName>
        <fullName evidence="10">ABC transporter permease</fullName>
    </submittedName>
</protein>
<dbReference type="InterPro" id="IPR035906">
    <property type="entry name" value="MetI-like_sf"/>
</dbReference>
<evidence type="ECO:0000256" key="7">
    <source>
        <dbReference type="RuleBase" id="RU363032"/>
    </source>
</evidence>
<comment type="similarity">
    <text evidence="7">Belongs to the binding-protein-dependent transport system permease family.</text>
</comment>
<reference evidence="9" key="4">
    <citation type="submission" date="2023-08" db="EMBL/GenBank/DDBJ databases">
        <authorList>
            <person name="Guima S.E.S."/>
            <person name="Martins L.F."/>
            <person name="Silva A.M."/>
            <person name="Setubal J.C."/>
        </authorList>
    </citation>
    <scope>NUCLEOTIDE SEQUENCE</scope>
    <source>
        <strain evidence="9">ZC4RG45</strain>
    </source>
</reference>
<evidence type="ECO:0000256" key="4">
    <source>
        <dbReference type="ARBA" id="ARBA00022692"/>
    </source>
</evidence>